<keyword evidence="3" id="KW-1133">Transmembrane helix</keyword>
<dbReference type="AlphaFoldDB" id="A0AAN7LKG9"/>
<dbReference type="Gene3D" id="1.25.40.10">
    <property type="entry name" value="Tetratricopeptide repeat domain"/>
    <property type="match status" value="1"/>
</dbReference>
<reference evidence="4 5" key="1">
    <citation type="journal article" date="2023" name="Hortic Res">
        <title>Pangenome of water caltrop reveals structural variations and asymmetric subgenome divergence after allopolyploidization.</title>
        <authorList>
            <person name="Zhang X."/>
            <person name="Chen Y."/>
            <person name="Wang L."/>
            <person name="Yuan Y."/>
            <person name="Fang M."/>
            <person name="Shi L."/>
            <person name="Lu R."/>
            <person name="Comes H.P."/>
            <person name="Ma Y."/>
            <person name="Chen Y."/>
            <person name="Huang G."/>
            <person name="Zhou Y."/>
            <person name="Zheng Z."/>
            <person name="Qiu Y."/>
        </authorList>
    </citation>
    <scope>NUCLEOTIDE SEQUENCE [LARGE SCALE GENOMIC DNA]</scope>
    <source>
        <strain evidence="4">F231</strain>
    </source>
</reference>
<evidence type="ECO:0000313" key="5">
    <source>
        <dbReference type="Proteomes" id="UP001346149"/>
    </source>
</evidence>
<dbReference type="Pfam" id="PF01535">
    <property type="entry name" value="PPR"/>
    <property type="match status" value="1"/>
</dbReference>
<dbReference type="Pfam" id="PF13041">
    <property type="entry name" value="PPR_2"/>
    <property type="match status" value="1"/>
</dbReference>
<protein>
    <recommendedName>
        <fullName evidence="6">Pentatricopeptide repeat-containing protein</fullName>
    </recommendedName>
</protein>
<keyword evidence="3" id="KW-0472">Membrane</keyword>
<dbReference type="InterPro" id="IPR011990">
    <property type="entry name" value="TPR-like_helical_dom_sf"/>
</dbReference>
<feature type="repeat" description="PPR" evidence="2">
    <location>
        <begin position="27"/>
        <end position="61"/>
    </location>
</feature>
<keyword evidence="3" id="KW-0812">Transmembrane</keyword>
<keyword evidence="1" id="KW-0677">Repeat</keyword>
<accession>A0AAN7LKG9</accession>
<feature type="transmembrane region" description="Helical" evidence="3">
    <location>
        <begin position="72"/>
        <end position="95"/>
    </location>
</feature>
<dbReference type="PROSITE" id="PS51375">
    <property type="entry name" value="PPR"/>
    <property type="match status" value="1"/>
</dbReference>
<dbReference type="Proteomes" id="UP001346149">
    <property type="component" value="Unassembled WGS sequence"/>
</dbReference>
<sequence length="169" mass="19459">MIERQRFANFLRHFSKNALLATGFGQDIMLNNDLIDMHSKCGRMDLARKVFDRMLDRNVVSWTARMGILRNLISWNVMIAGYVLVENGYMGLALFQKMREGREIPDHYTFASMFKACSSRGAFLLEGSQMHGFLITIERSQQKVGMDWLWYVEGWNRKGEGSVGTVMSS</sequence>
<evidence type="ECO:0000256" key="2">
    <source>
        <dbReference type="PROSITE-ProRule" id="PRU00708"/>
    </source>
</evidence>
<gene>
    <name evidence="4" type="ORF">SAY86_016628</name>
</gene>
<organism evidence="4 5">
    <name type="scientific">Trapa natans</name>
    <name type="common">Water chestnut</name>
    <dbReference type="NCBI Taxonomy" id="22666"/>
    <lineage>
        <taxon>Eukaryota</taxon>
        <taxon>Viridiplantae</taxon>
        <taxon>Streptophyta</taxon>
        <taxon>Embryophyta</taxon>
        <taxon>Tracheophyta</taxon>
        <taxon>Spermatophyta</taxon>
        <taxon>Magnoliopsida</taxon>
        <taxon>eudicotyledons</taxon>
        <taxon>Gunneridae</taxon>
        <taxon>Pentapetalae</taxon>
        <taxon>rosids</taxon>
        <taxon>malvids</taxon>
        <taxon>Myrtales</taxon>
        <taxon>Lythraceae</taxon>
        <taxon>Trapa</taxon>
    </lineage>
</organism>
<evidence type="ECO:0008006" key="6">
    <source>
        <dbReference type="Google" id="ProtNLM"/>
    </source>
</evidence>
<dbReference type="InterPro" id="IPR050421">
    <property type="entry name" value="PPR"/>
</dbReference>
<evidence type="ECO:0000256" key="1">
    <source>
        <dbReference type="ARBA" id="ARBA00022737"/>
    </source>
</evidence>
<evidence type="ECO:0000313" key="4">
    <source>
        <dbReference type="EMBL" id="KAK4782526.1"/>
    </source>
</evidence>
<name>A0AAN7LKG9_TRANT</name>
<proteinExistence type="predicted"/>
<dbReference type="EMBL" id="JAXQNO010000016">
    <property type="protein sequence ID" value="KAK4782526.1"/>
    <property type="molecule type" value="Genomic_DNA"/>
</dbReference>
<dbReference type="PANTHER" id="PTHR47928">
    <property type="entry name" value="REPEAT-CONTAINING PROTEIN, PUTATIVE-RELATED"/>
    <property type="match status" value="1"/>
</dbReference>
<evidence type="ECO:0000256" key="3">
    <source>
        <dbReference type="SAM" id="Phobius"/>
    </source>
</evidence>
<dbReference type="NCBIfam" id="TIGR00756">
    <property type="entry name" value="PPR"/>
    <property type="match status" value="1"/>
</dbReference>
<keyword evidence="5" id="KW-1185">Reference proteome</keyword>
<dbReference type="PANTHER" id="PTHR47928:SF207">
    <property type="entry name" value="PENTATRICOPEPTIDE REPEAT-CONTAINING PROTEIN"/>
    <property type="match status" value="1"/>
</dbReference>
<dbReference type="InterPro" id="IPR002885">
    <property type="entry name" value="PPR_rpt"/>
</dbReference>
<comment type="caution">
    <text evidence="4">The sequence shown here is derived from an EMBL/GenBank/DDBJ whole genome shotgun (WGS) entry which is preliminary data.</text>
</comment>